<protein>
    <recommendedName>
        <fullName evidence="1">tRNA(Ile)-lysidine synthetase</fullName>
        <ecNumber evidence="1">6.3.4.19</ecNumber>
    </recommendedName>
</protein>
<comment type="catalytic activity">
    <reaction evidence="6">
        <text>cytidine(34) in tRNA(Ile2) + L-lysine + ATP = lysidine(34) in tRNA(Ile2) + AMP + diphosphate + H(+)</text>
        <dbReference type="Rhea" id="RHEA:43744"/>
        <dbReference type="Rhea" id="RHEA-COMP:10625"/>
        <dbReference type="Rhea" id="RHEA-COMP:10670"/>
        <dbReference type="ChEBI" id="CHEBI:15378"/>
        <dbReference type="ChEBI" id="CHEBI:30616"/>
        <dbReference type="ChEBI" id="CHEBI:32551"/>
        <dbReference type="ChEBI" id="CHEBI:33019"/>
        <dbReference type="ChEBI" id="CHEBI:82748"/>
        <dbReference type="ChEBI" id="CHEBI:83665"/>
        <dbReference type="ChEBI" id="CHEBI:456215"/>
        <dbReference type="EC" id="6.3.4.19"/>
    </reaction>
</comment>
<accession>A0AAU7QSK8</accession>
<dbReference type="NCBIfam" id="TIGR02432">
    <property type="entry name" value="lysidine_TilS_N"/>
    <property type="match status" value="1"/>
</dbReference>
<dbReference type="InterPro" id="IPR012094">
    <property type="entry name" value="tRNA_Ile_lys_synt"/>
</dbReference>
<dbReference type="GO" id="GO:0008033">
    <property type="term" value="P:tRNA processing"/>
    <property type="evidence" value="ECO:0007669"/>
    <property type="project" value="UniProtKB-KW"/>
</dbReference>
<evidence type="ECO:0000256" key="3">
    <source>
        <dbReference type="ARBA" id="ARBA00022694"/>
    </source>
</evidence>
<proteinExistence type="predicted"/>
<name>A0AAU7QSK8_9FLAO</name>
<gene>
    <name evidence="8" type="primary">tilS</name>
    <name evidence="8" type="ORF">ABPD24_00855</name>
</gene>
<dbReference type="PANTHER" id="PTHR43033">
    <property type="entry name" value="TRNA(ILE)-LYSIDINE SYNTHASE-RELATED"/>
    <property type="match status" value="1"/>
</dbReference>
<dbReference type="InterPro" id="IPR011063">
    <property type="entry name" value="TilS/TtcA_N"/>
</dbReference>
<evidence type="ECO:0000259" key="7">
    <source>
        <dbReference type="Pfam" id="PF01171"/>
    </source>
</evidence>
<dbReference type="Pfam" id="PF01171">
    <property type="entry name" value="ATP_bind_3"/>
    <property type="match status" value="1"/>
</dbReference>
<dbReference type="SUPFAM" id="SSF52402">
    <property type="entry name" value="Adenine nucleotide alpha hydrolases-like"/>
    <property type="match status" value="1"/>
</dbReference>
<dbReference type="GO" id="GO:0032267">
    <property type="term" value="F:tRNA(Ile)-lysidine synthase activity"/>
    <property type="evidence" value="ECO:0007669"/>
    <property type="project" value="UniProtKB-EC"/>
</dbReference>
<feature type="domain" description="tRNA(Ile)-lysidine/2-thiocytidine synthase N-terminal" evidence="7">
    <location>
        <begin position="2"/>
        <end position="165"/>
    </location>
</feature>
<organism evidence="8">
    <name type="scientific">Candidatus Shikimatogenerans sp. AspAUS03</name>
    <dbReference type="NCBI Taxonomy" id="3158563"/>
    <lineage>
        <taxon>Bacteria</taxon>
        <taxon>Pseudomonadati</taxon>
        <taxon>Bacteroidota</taxon>
        <taxon>Flavobacteriia</taxon>
        <taxon>Flavobacteriales</taxon>
        <taxon>Candidatus Shikimatogenerans</taxon>
    </lineage>
</organism>
<evidence type="ECO:0000256" key="2">
    <source>
        <dbReference type="ARBA" id="ARBA00022598"/>
    </source>
</evidence>
<reference evidence="8" key="1">
    <citation type="submission" date="2024-06" db="EMBL/GenBank/DDBJ databases">
        <title>Diversity, functionality, and evolutionary history of bacterial symbionts in false click beetles (Coleoptera, Throscidae).</title>
        <authorList>
            <person name="Wierz J.C."/>
            <person name="Malm H."/>
            <person name="Kaltenpoth M."/>
            <person name="Engl T."/>
        </authorList>
    </citation>
    <scope>NUCLEOTIDE SEQUENCE</scope>
    <source>
        <strain evidence="8">AspAUS03</strain>
    </source>
</reference>
<dbReference type="EMBL" id="CP157897">
    <property type="protein sequence ID" value="XBT18848.1"/>
    <property type="molecule type" value="Genomic_DNA"/>
</dbReference>
<keyword evidence="5" id="KW-0067">ATP-binding</keyword>
<evidence type="ECO:0000313" key="8">
    <source>
        <dbReference type="EMBL" id="XBT18848.1"/>
    </source>
</evidence>
<keyword evidence="3" id="KW-0819">tRNA processing</keyword>
<evidence type="ECO:0000256" key="4">
    <source>
        <dbReference type="ARBA" id="ARBA00022741"/>
    </source>
</evidence>
<dbReference type="Gene3D" id="3.40.50.620">
    <property type="entry name" value="HUPs"/>
    <property type="match status" value="1"/>
</dbReference>
<evidence type="ECO:0000256" key="1">
    <source>
        <dbReference type="ARBA" id="ARBA00013267"/>
    </source>
</evidence>
<dbReference type="CDD" id="cd01992">
    <property type="entry name" value="TilS_N"/>
    <property type="match status" value="1"/>
</dbReference>
<dbReference type="PANTHER" id="PTHR43033:SF1">
    <property type="entry name" value="TRNA(ILE)-LYSIDINE SYNTHASE-RELATED"/>
    <property type="match status" value="1"/>
</dbReference>
<evidence type="ECO:0000256" key="5">
    <source>
        <dbReference type="ARBA" id="ARBA00022840"/>
    </source>
</evidence>
<evidence type="ECO:0000256" key="6">
    <source>
        <dbReference type="ARBA" id="ARBA00048539"/>
    </source>
</evidence>
<keyword evidence="2 8" id="KW-0436">Ligase</keyword>
<dbReference type="EC" id="6.3.4.19" evidence="1"/>
<dbReference type="InterPro" id="IPR014729">
    <property type="entry name" value="Rossmann-like_a/b/a_fold"/>
</dbReference>
<sequence>MGGVDSIVLLDLIYKYYKNIYIVYINYNLRTKYSVLDNLFIINLKNRYINTNIFINNLFINNKRSLQNYTRNIRYKIFNKLDVHLKFKYIILGHNLNDNIETSILNFFRSCNLKGIIGINHYNKFIRPLKYFSKKEIYTYAFNKKLFWKEDNSNNFLIYKRNIIRYYLNKFFLNIKFFKKNILKTFLFIKNDFFIINNIKKYLYNKYNIYNNKFIKIFYVINNINYILKYYLCKNIINDITLLNNIFNYNNNFCLIINKKHIIYIKRHFFIFIKKEYFLNKNYFYKIIYKKKIYIKYKNYKIYCFNKINKKIKLIFRNLFFNDFVIIKNCKLYILYILKYKITFNNLNKIIVIIFNNNIIAFIYKDIVYNYNKYLFIKIFK</sequence>
<dbReference type="GO" id="GO:0005524">
    <property type="term" value="F:ATP binding"/>
    <property type="evidence" value="ECO:0007669"/>
    <property type="project" value="UniProtKB-KW"/>
</dbReference>
<dbReference type="InterPro" id="IPR012795">
    <property type="entry name" value="tRNA_Ile_lys_synt_N"/>
</dbReference>
<keyword evidence="4" id="KW-0547">Nucleotide-binding</keyword>
<dbReference type="AlphaFoldDB" id="A0AAU7QSK8"/>